<gene>
    <name evidence="3" type="ORF">ACFFGT_19425</name>
</gene>
<dbReference type="PANTHER" id="PTHR11487:SF0">
    <property type="entry name" value="S-ACYL FATTY ACID SYNTHASE THIOESTERASE, MEDIUM CHAIN"/>
    <property type="match status" value="1"/>
</dbReference>
<dbReference type="RefSeq" id="WP_377024173.1">
    <property type="nucleotide sequence ID" value="NZ_JBHLTS010000054.1"/>
</dbReference>
<dbReference type="EMBL" id="JBHLTS010000054">
    <property type="protein sequence ID" value="MFC0516387.1"/>
    <property type="molecule type" value="Genomic_DNA"/>
</dbReference>
<organism evidence="3 4">
    <name type="scientific">Mucilaginibacter angelicae</name>
    <dbReference type="NCBI Taxonomy" id="869718"/>
    <lineage>
        <taxon>Bacteria</taxon>
        <taxon>Pseudomonadati</taxon>
        <taxon>Bacteroidota</taxon>
        <taxon>Sphingobacteriia</taxon>
        <taxon>Sphingobacteriales</taxon>
        <taxon>Sphingobacteriaceae</taxon>
        <taxon>Mucilaginibacter</taxon>
    </lineage>
</organism>
<comment type="caution">
    <text evidence="3">The sequence shown here is derived from an EMBL/GenBank/DDBJ whole genome shotgun (WGS) entry which is preliminary data.</text>
</comment>
<comment type="similarity">
    <text evidence="1">Belongs to the thioesterase family.</text>
</comment>
<evidence type="ECO:0000256" key="1">
    <source>
        <dbReference type="ARBA" id="ARBA00007169"/>
    </source>
</evidence>
<dbReference type="InterPro" id="IPR029058">
    <property type="entry name" value="AB_hydrolase_fold"/>
</dbReference>
<name>A0ABV6LA83_9SPHI</name>
<proteinExistence type="inferred from homology"/>
<reference evidence="3 4" key="1">
    <citation type="submission" date="2024-09" db="EMBL/GenBank/DDBJ databases">
        <authorList>
            <person name="Sun Q."/>
            <person name="Mori K."/>
        </authorList>
    </citation>
    <scope>NUCLEOTIDE SEQUENCE [LARGE SCALE GENOMIC DNA]</scope>
    <source>
        <strain evidence="3 4">NCAIM B.02415</strain>
    </source>
</reference>
<protein>
    <submittedName>
        <fullName evidence="3">Thioesterase II family protein</fullName>
    </submittedName>
</protein>
<dbReference type="SUPFAM" id="SSF53474">
    <property type="entry name" value="alpha/beta-Hydrolases"/>
    <property type="match status" value="1"/>
</dbReference>
<sequence length="245" mass="27796">MKKTKLFLLHYAGGSVYSFQKFRPYLDDFEVIPIELPGRGKRISEELISDFEKAAQDVFDQISRLLSPGGFLIYGHSMGAYLALKVCSMLEQINRSPAYLIVSGNPGPGGSIKKNRYLFNPPEFLNEIRNLGGASEDFLSNKELLDFFEPILRADFEVAERNEVELVPPVRSSLHAIMGNEEEFVDRIENWNRFTQSDFSYDILEGGHFFIDNHPEKVSAIIKSCGFKTKHNGHKLLEDVPVSKT</sequence>
<dbReference type="InterPro" id="IPR001031">
    <property type="entry name" value="Thioesterase"/>
</dbReference>
<evidence type="ECO:0000313" key="4">
    <source>
        <dbReference type="Proteomes" id="UP001589828"/>
    </source>
</evidence>
<accession>A0ABV6LA83</accession>
<dbReference type="PANTHER" id="PTHR11487">
    <property type="entry name" value="THIOESTERASE"/>
    <property type="match status" value="1"/>
</dbReference>
<evidence type="ECO:0000259" key="2">
    <source>
        <dbReference type="Pfam" id="PF00975"/>
    </source>
</evidence>
<keyword evidence="4" id="KW-1185">Reference proteome</keyword>
<evidence type="ECO:0000313" key="3">
    <source>
        <dbReference type="EMBL" id="MFC0516387.1"/>
    </source>
</evidence>
<feature type="domain" description="Thioesterase" evidence="2">
    <location>
        <begin position="5"/>
        <end position="222"/>
    </location>
</feature>
<dbReference type="Pfam" id="PF00975">
    <property type="entry name" value="Thioesterase"/>
    <property type="match status" value="1"/>
</dbReference>
<dbReference type="InterPro" id="IPR012223">
    <property type="entry name" value="TEII"/>
</dbReference>
<dbReference type="Proteomes" id="UP001589828">
    <property type="component" value="Unassembled WGS sequence"/>
</dbReference>
<dbReference type="Gene3D" id="3.40.50.1820">
    <property type="entry name" value="alpha/beta hydrolase"/>
    <property type="match status" value="1"/>
</dbReference>